<accession>A0A1I5XPS4</accession>
<evidence type="ECO:0000313" key="3">
    <source>
        <dbReference type="Proteomes" id="UP000199136"/>
    </source>
</evidence>
<feature type="region of interest" description="Disordered" evidence="1">
    <location>
        <begin position="45"/>
        <end position="73"/>
    </location>
</feature>
<evidence type="ECO:0000313" key="2">
    <source>
        <dbReference type="EMBL" id="SFQ33965.1"/>
    </source>
</evidence>
<dbReference type="EMBL" id="FOXW01000005">
    <property type="protein sequence ID" value="SFQ33965.1"/>
    <property type="molecule type" value="Genomic_DNA"/>
</dbReference>
<evidence type="ECO:0008006" key="4">
    <source>
        <dbReference type="Google" id="ProtNLM"/>
    </source>
</evidence>
<protein>
    <recommendedName>
        <fullName evidence="4">Lipoprotein</fullName>
    </recommendedName>
</protein>
<reference evidence="2 3" key="1">
    <citation type="submission" date="2016-10" db="EMBL/GenBank/DDBJ databases">
        <authorList>
            <person name="de Groot N.N."/>
        </authorList>
    </citation>
    <scope>NUCLEOTIDE SEQUENCE [LARGE SCALE GENOMIC DNA]</scope>
    <source>
        <strain evidence="2 3">DSM 20581</strain>
    </source>
</reference>
<dbReference type="PROSITE" id="PS51257">
    <property type="entry name" value="PROKAR_LIPOPROTEIN"/>
    <property type="match status" value="1"/>
</dbReference>
<dbReference type="RefSeq" id="WP_092480577.1">
    <property type="nucleotide sequence ID" value="NZ_FOXW01000005.1"/>
</dbReference>
<dbReference type="AlphaFoldDB" id="A0A1I5XPS4"/>
<name>A0A1I5XPS4_9LACT</name>
<dbReference type="Proteomes" id="UP000199136">
    <property type="component" value="Unassembled WGS sequence"/>
</dbReference>
<evidence type="ECO:0000256" key="1">
    <source>
        <dbReference type="SAM" id="MobiDB-lite"/>
    </source>
</evidence>
<proteinExistence type="predicted"/>
<organism evidence="2 3">
    <name type="scientific">Desemzia incerta</name>
    <dbReference type="NCBI Taxonomy" id="82801"/>
    <lineage>
        <taxon>Bacteria</taxon>
        <taxon>Bacillati</taxon>
        <taxon>Bacillota</taxon>
        <taxon>Bacilli</taxon>
        <taxon>Lactobacillales</taxon>
        <taxon>Carnobacteriaceae</taxon>
        <taxon>Desemzia</taxon>
    </lineage>
</organism>
<sequence length="203" mass="22671">MKKQLHLTYFLIIPFVLFGCSNPSTEEKATVPSPESSLETTIISEEKESSEAVEVDSASSSHSTDEVESSLPSETYTTLNDYSNEEIEYARIWLQLGANQELDQLYAKKIPAGTLLNPDDESSAVYPEEVIQLTGTRLVDGSITYSSNGDGTINLYTVPLRWDGVYPAGEEFYRDLLDQTKQVSIEPNVEEDIIEFIQLLTIE</sequence>
<gene>
    <name evidence="2" type="ORF">SAMN04488506_1543</name>
</gene>
<dbReference type="OrthoDB" id="2136654at2"/>
<keyword evidence="3" id="KW-1185">Reference proteome</keyword>